<keyword evidence="2" id="KW-1185">Reference proteome</keyword>
<comment type="caution">
    <text evidence="1">The sequence shown here is derived from an EMBL/GenBank/DDBJ whole genome shotgun (WGS) entry which is preliminary data.</text>
</comment>
<accession>A0A1X2G4K3</accession>
<proteinExistence type="predicted"/>
<gene>
    <name evidence="1" type="ORF">DM01DRAFT_1378254</name>
</gene>
<evidence type="ECO:0008006" key="3">
    <source>
        <dbReference type="Google" id="ProtNLM"/>
    </source>
</evidence>
<reference evidence="1 2" key="1">
    <citation type="submission" date="2016-07" db="EMBL/GenBank/DDBJ databases">
        <title>Pervasive Adenine N6-methylation of Active Genes in Fungi.</title>
        <authorList>
            <consortium name="DOE Joint Genome Institute"/>
            <person name="Mondo S.J."/>
            <person name="Dannebaum R.O."/>
            <person name="Kuo R.C."/>
            <person name="Labutti K."/>
            <person name="Haridas S."/>
            <person name="Kuo A."/>
            <person name="Salamov A."/>
            <person name="Ahrendt S.R."/>
            <person name="Lipzen A."/>
            <person name="Sullivan W."/>
            <person name="Andreopoulos W.B."/>
            <person name="Clum A."/>
            <person name="Lindquist E."/>
            <person name="Daum C."/>
            <person name="Ramamoorthy G.K."/>
            <person name="Gryganskyi A."/>
            <person name="Culley D."/>
            <person name="Magnuson J.K."/>
            <person name="James T.Y."/>
            <person name="O'Malley M.A."/>
            <person name="Stajich J.E."/>
            <person name="Spatafora J.W."/>
            <person name="Visel A."/>
            <person name="Grigoriev I.V."/>
        </authorList>
    </citation>
    <scope>NUCLEOTIDE SEQUENCE [LARGE SCALE GENOMIC DNA]</scope>
    <source>
        <strain evidence="1 2">NRRL 3301</strain>
    </source>
</reference>
<protein>
    <recommendedName>
        <fullName evidence="3">F-box domain-containing protein</fullName>
    </recommendedName>
</protein>
<dbReference type="AlphaFoldDB" id="A0A1X2G4K3"/>
<evidence type="ECO:0000313" key="1">
    <source>
        <dbReference type="EMBL" id="ORX44905.1"/>
    </source>
</evidence>
<dbReference type="Proteomes" id="UP000242146">
    <property type="component" value="Unassembled WGS sequence"/>
</dbReference>
<name>A0A1X2G4K3_9FUNG</name>
<dbReference type="EMBL" id="MCGT01000045">
    <property type="protein sequence ID" value="ORX44905.1"/>
    <property type="molecule type" value="Genomic_DNA"/>
</dbReference>
<sequence>MKQLVECFTVNRLWCTVALAQLYHWIDIDSPDQLTALQQCLANSKASSSEAGWHQCQPDVWVPVLGPQLTDLAVDTSRLLAICYMTPMPANSFSALTTLTISSTSLPLLETTHKVCPKITTLSFDIKEQPAEVAARHSILPATLITSLAILNLDVDAYAGSWLNYIKVKYPNLANLSVKFIEGSGKATLKKGTTTLYSLVCGLPRLASLHLNLEGIGSCKYTAFSILDSRSLRRWLNGEFRPHNLTSFSWFCPSRPPIEPGGSPTRWRALRLSPTSLRWDSLCMEKMIPG</sequence>
<organism evidence="1 2">
    <name type="scientific">Hesseltinella vesiculosa</name>
    <dbReference type="NCBI Taxonomy" id="101127"/>
    <lineage>
        <taxon>Eukaryota</taxon>
        <taxon>Fungi</taxon>
        <taxon>Fungi incertae sedis</taxon>
        <taxon>Mucoromycota</taxon>
        <taxon>Mucoromycotina</taxon>
        <taxon>Mucoromycetes</taxon>
        <taxon>Mucorales</taxon>
        <taxon>Cunninghamellaceae</taxon>
        <taxon>Hesseltinella</taxon>
    </lineage>
</organism>
<evidence type="ECO:0000313" key="2">
    <source>
        <dbReference type="Proteomes" id="UP000242146"/>
    </source>
</evidence>